<keyword evidence="1" id="KW-0812">Transmembrane</keyword>
<dbReference type="AlphaFoldDB" id="A0A1G6VF35"/>
<evidence type="ECO:0000256" key="1">
    <source>
        <dbReference type="SAM" id="Phobius"/>
    </source>
</evidence>
<keyword evidence="1" id="KW-0472">Membrane</keyword>
<evidence type="ECO:0000313" key="3">
    <source>
        <dbReference type="Proteomes" id="UP000198666"/>
    </source>
</evidence>
<dbReference type="EMBL" id="FMZB01000012">
    <property type="protein sequence ID" value="SDD52252.1"/>
    <property type="molecule type" value="Genomic_DNA"/>
</dbReference>
<keyword evidence="1" id="KW-1133">Transmembrane helix</keyword>
<keyword evidence="3" id="KW-1185">Reference proteome</keyword>
<dbReference type="RefSeq" id="WP_093728456.1">
    <property type="nucleotide sequence ID" value="NZ_FMZB01000012.1"/>
</dbReference>
<organism evidence="2 3">
    <name type="scientific">Terribacillus halophilus</name>
    <dbReference type="NCBI Taxonomy" id="361279"/>
    <lineage>
        <taxon>Bacteria</taxon>
        <taxon>Bacillati</taxon>
        <taxon>Bacillota</taxon>
        <taxon>Bacilli</taxon>
        <taxon>Bacillales</taxon>
        <taxon>Bacillaceae</taxon>
        <taxon>Terribacillus</taxon>
    </lineage>
</organism>
<evidence type="ECO:0000313" key="2">
    <source>
        <dbReference type="EMBL" id="SDD52252.1"/>
    </source>
</evidence>
<accession>A0A1G6VF35</accession>
<dbReference type="OrthoDB" id="2972932at2"/>
<name>A0A1G6VF35_9BACI</name>
<evidence type="ECO:0008006" key="4">
    <source>
        <dbReference type="Google" id="ProtNLM"/>
    </source>
</evidence>
<feature type="transmembrane region" description="Helical" evidence="1">
    <location>
        <begin position="6"/>
        <end position="27"/>
    </location>
</feature>
<protein>
    <recommendedName>
        <fullName evidence="4">DUF948 domain-containing protein</fullName>
    </recommendedName>
</protein>
<dbReference type="Proteomes" id="UP000198666">
    <property type="component" value="Unassembled WGS sequence"/>
</dbReference>
<reference evidence="3" key="1">
    <citation type="submission" date="2016-10" db="EMBL/GenBank/DDBJ databases">
        <authorList>
            <person name="Varghese N."/>
            <person name="Submissions S."/>
        </authorList>
    </citation>
    <scope>NUCLEOTIDE SEQUENCE [LARGE SCALE GENOMIC DNA]</scope>
    <source>
        <strain evidence="3">DSM 21620</strain>
    </source>
</reference>
<sequence length="100" mass="10960">METGTIMWIICGIIVIGALAVAAVMIMKAAKSMLATKDKINKTMAPMQADMQTIKQEQTVLQQHQKDIQTNVQSITEGTKIVITSVKQAPSALKQQFKQT</sequence>
<proteinExistence type="predicted"/>
<gene>
    <name evidence="2" type="ORF">SAMN05421663_11279</name>
</gene>